<dbReference type="InterPro" id="IPR036249">
    <property type="entry name" value="Thioredoxin-like_sf"/>
</dbReference>
<dbReference type="AlphaFoldDB" id="A0A4V1N2R4"/>
<evidence type="ECO:0000256" key="2">
    <source>
        <dbReference type="ARBA" id="ARBA00023002"/>
    </source>
</evidence>
<dbReference type="GO" id="GO:0008794">
    <property type="term" value="F:arsenate reductase (glutaredoxin) activity"/>
    <property type="evidence" value="ECO:0007669"/>
    <property type="project" value="UniProtKB-EC"/>
</dbReference>
<dbReference type="CDD" id="cd03034">
    <property type="entry name" value="ArsC_ArsC"/>
    <property type="match status" value="1"/>
</dbReference>
<dbReference type="Proteomes" id="UP000289857">
    <property type="component" value="Unassembled WGS sequence"/>
</dbReference>
<dbReference type="RefSeq" id="WP_129461251.1">
    <property type="nucleotide sequence ID" value="NZ_SBKN01000003.1"/>
</dbReference>
<evidence type="ECO:0000313" key="4">
    <source>
        <dbReference type="EMBL" id="RXR23021.1"/>
    </source>
</evidence>
<dbReference type="EC" id="1.20.4.1" evidence="4"/>
<evidence type="ECO:0000313" key="5">
    <source>
        <dbReference type="Proteomes" id="UP000289857"/>
    </source>
</evidence>
<comment type="caution">
    <text evidence="4">The sequence shown here is derived from an EMBL/GenBank/DDBJ whole genome shotgun (WGS) entry which is preliminary data.</text>
</comment>
<proteinExistence type="inferred from homology"/>
<name>A0A4V1N2R4_9FLAO</name>
<organism evidence="4 5">
    <name type="scientific">Flavobacterium stagni</name>
    <dbReference type="NCBI Taxonomy" id="2506421"/>
    <lineage>
        <taxon>Bacteria</taxon>
        <taxon>Pseudomonadati</taxon>
        <taxon>Bacteroidota</taxon>
        <taxon>Flavobacteriia</taxon>
        <taxon>Flavobacteriales</taxon>
        <taxon>Flavobacteriaceae</taxon>
        <taxon>Flavobacterium</taxon>
    </lineage>
</organism>
<dbReference type="PANTHER" id="PTHR30041:SF4">
    <property type="entry name" value="ARSENATE REDUCTASE"/>
    <property type="match status" value="1"/>
</dbReference>
<dbReference type="InterPro" id="IPR006659">
    <property type="entry name" value="Arsenate_reductase"/>
</dbReference>
<protein>
    <submittedName>
        <fullName evidence="4">Arsenate reductase (Glutaredoxin)</fullName>
        <ecNumber evidence="4">1.20.4.1</ecNumber>
    </submittedName>
</protein>
<dbReference type="OrthoDB" id="9808142at2"/>
<keyword evidence="2 4" id="KW-0560">Oxidoreductase</keyword>
<dbReference type="EMBL" id="SBKN01000003">
    <property type="protein sequence ID" value="RXR23021.1"/>
    <property type="molecule type" value="Genomic_DNA"/>
</dbReference>
<accession>A0A4V1N2R4</accession>
<dbReference type="NCBIfam" id="TIGR00014">
    <property type="entry name" value="arsC"/>
    <property type="match status" value="1"/>
</dbReference>
<reference evidence="5" key="1">
    <citation type="submission" date="2019-01" db="EMBL/GenBank/DDBJ databases">
        <title>Cytophagaceae bacterium strain CAR-16.</title>
        <authorList>
            <person name="Chen W.-M."/>
        </authorList>
    </citation>
    <scope>NUCLEOTIDE SEQUENCE [LARGE SCALE GENOMIC DNA]</scope>
    <source>
        <strain evidence="5">WWJ-16</strain>
    </source>
</reference>
<sequence>MITIYHNPRCGKSRDCVAHFEKTNEAVEIIKYLDTPFSKEEIQSILKKLNYTPIQLIRVKESVWVENYKGKSLSDEDLIEAMVTYPILIERPIVVKGNHAVIARPLENINNLR</sequence>
<keyword evidence="5" id="KW-1185">Reference proteome</keyword>
<dbReference type="Gene3D" id="3.40.30.10">
    <property type="entry name" value="Glutaredoxin"/>
    <property type="match status" value="1"/>
</dbReference>
<comment type="similarity">
    <text evidence="1 3">Belongs to the ArsC family.</text>
</comment>
<dbReference type="SUPFAM" id="SSF52833">
    <property type="entry name" value="Thioredoxin-like"/>
    <property type="match status" value="1"/>
</dbReference>
<dbReference type="Pfam" id="PF03960">
    <property type="entry name" value="ArsC"/>
    <property type="match status" value="1"/>
</dbReference>
<gene>
    <name evidence="4" type="primary">arsC</name>
    <name evidence="4" type="ORF">EQG61_07235</name>
</gene>
<dbReference type="PANTHER" id="PTHR30041">
    <property type="entry name" value="ARSENATE REDUCTASE"/>
    <property type="match status" value="1"/>
</dbReference>
<evidence type="ECO:0000256" key="1">
    <source>
        <dbReference type="ARBA" id="ARBA00007198"/>
    </source>
</evidence>
<evidence type="ECO:0000256" key="3">
    <source>
        <dbReference type="PROSITE-ProRule" id="PRU01282"/>
    </source>
</evidence>
<dbReference type="InterPro" id="IPR006660">
    <property type="entry name" value="Arsenate_reductase-like"/>
</dbReference>
<dbReference type="PROSITE" id="PS51353">
    <property type="entry name" value="ARSC"/>
    <property type="match status" value="1"/>
</dbReference>